<accession>A0AB39HTY3</accession>
<dbReference type="SUPFAM" id="SSF53850">
    <property type="entry name" value="Periplasmic binding protein-like II"/>
    <property type="match status" value="1"/>
</dbReference>
<dbReference type="AlphaFoldDB" id="A0AB39HTY3"/>
<proteinExistence type="predicted"/>
<dbReference type="Gene3D" id="3.40.190.120">
    <property type="entry name" value="Osmoprotection protein (prox), domain 2"/>
    <property type="match status" value="1"/>
</dbReference>
<organism evidence="2">
    <name type="scientific">Ornithinibacillus sp. 4-3</name>
    <dbReference type="NCBI Taxonomy" id="3231488"/>
    <lineage>
        <taxon>Bacteria</taxon>
        <taxon>Bacillati</taxon>
        <taxon>Bacillota</taxon>
        <taxon>Bacilli</taxon>
        <taxon>Bacillales</taxon>
        <taxon>Bacillaceae</taxon>
        <taxon>Ornithinibacillus</taxon>
    </lineage>
</organism>
<dbReference type="PROSITE" id="PS51257">
    <property type="entry name" value="PROKAR_LIPOPROTEIN"/>
    <property type="match status" value="1"/>
</dbReference>
<dbReference type="Gene3D" id="3.40.190.10">
    <property type="entry name" value="Periplasmic binding protein-like II"/>
    <property type="match status" value="1"/>
</dbReference>
<dbReference type="Pfam" id="PF04069">
    <property type="entry name" value="OpuAC"/>
    <property type="match status" value="1"/>
</dbReference>
<sequence length="302" mass="33938">MIIMKRSFILVFLFIFLSGCSVLGGGSKSITIGGKNFTEQYILTQMTYYLLEEEGFQVRMMENLGSTLLRVALENGQVTLAWDYTGTILVSHLGQEPISDPDEAFEELKRIDKANGIDWVNPSGVNNTFAFVMTQEQAEELEIETMSDLADYINENPNELTLGTDAQFTNRPEDGLPGVEEEYGFSFGVENTVLMEPGLVYGALQNGDLDVAVAYETNSQIEGYDLFLLEDDKSFFPPYHAALAIDEELFEQYPEIETILAPLAESLDSEVMRKLNYQVDFERQSVALVAHNYLVENGFLEE</sequence>
<name>A0AB39HTY3_9BACI</name>
<evidence type="ECO:0000259" key="1">
    <source>
        <dbReference type="Pfam" id="PF04069"/>
    </source>
</evidence>
<feature type="domain" description="ABC-type glycine betaine transport system substrate-binding" evidence="1">
    <location>
        <begin position="28"/>
        <end position="294"/>
    </location>
</feature>
<dbReference type="InterPro" id="IPR007210">
    <property type="entry name" value="ABC_Gly_betaine_transp_sub-bd"/>
</dbReference>
<dbReference type="EMBL" id="CP162599">
    <property type="protein sequence ID" value="XDK33456.1"/>
    <property type="molecule type" value="Genomic_DNA"/>
</dbReference>
<dbReference type="GO" id="GO:0043190">
    <property type="term" value="C:ATP-binding cassette (ABC) transporter complex"/>
    <property type="evidence" value="ECO:0007669"/>
    <property type="project" value="InterPro"/>
</dbReference>
<protein>
    <submittedName>
        <fullName evidence="2">Glycine betaine ABC transporter substrate-binding protein</fullName>
    </submittedName>
</protein>
<dbReference type="RefSeq" id="WP_368654135.1">
    <property type="nucleotide sequence ID" value="NZ_CP162599.1"/>
</dbReference>
<dbReference type="GO" id="GO:0022857">
    <property type="term" value="F:transmembrane transporter activity"/>
    <property type="evidence" value="ECO:0007669"/>
    <property type="project" value="InterPro"/>
</dbReference>
<evidence type="ECO:0000313" key="2">
    <source>
        <dbReference type="EMBL" id="XDK33456.1"/>
    </source>
</evidence>
<reference evidence="2" key="1">
    <citation type="submission" date="2024-07" db="EMBL/GenBank/DDBJ databases">
        <title>Halotolerant mesophilic bacterium Ornithinibacillus sp. 4-3, sp. nov., isolated from soil.</title>
        <authorList>
            <person name="Sidarenka A.V."/>
            <person name="Guliayeva D.E."/>
            <person name="Leanovich S.I."/>
            <person name="Hileuskaya K.S."/>
            <person name="Akhremchuk A.E."/>
            <person name="Sikolenko M.A."/>
            <person name="Valentovich L.N."/>
        </authorList>
    </citation>
    <scope>NUCLEOTIDE SEQUENCE</scope>
    <source>
        <strain evidence="2">4-3</strain>
    </source>
</reference>
<gene>
    <name evidence="2" type="ORF">AB4Y30_03610</name>
</gene>